<dbReference type="STRING" id="640132.Srot_0908"/>
<dbReference type="RefSeq" id="WP_013137841.1">
    <property type="nucleotide sequence ID" value="NC_014168.1"/>
</dbReference>
<dbReference type="HOGENOM" id="CLU_1170008_0_0_11"/>
<protein>
    <recommendedName>
        <fullName evidence="4">Lipoprotein</fullName>
    </recommendedName>
</protein>
<feature type="region of interest" description="Disordered" evidence="1">
    <location>
        <begin position="27"/>
        <end position="56"/>
    </location>
</feature>
<dbReference type="AlphaFoldDB" id="D6ZEA5"/>
<evidence type="ECO:0000313" key="2">
    <source>
        <dbReference type="EMBL" id="ADG97385.1"/>
    </source>
</evidence>
<keyword evidence="3" id="KW-1185">Reference proteome</keyword>
<reference evidence="2 3" key="1">
    <citation type="journal article" date="2010" name="Stand. Genomic Sci.">
        <title>Complete genome sequence of Segniliparus rotundus type strain (CDC 1076).</title>
        <authorList>
            <person name="Sikorski J."/>
            <person name="Lapidus A."/>
            <person name="Copeland A."/>
            <person name="Misra M."/>
            <person name="Glavina Del Rio T."/>
            <person name="Nolan M."/>
            <person name="Lucas S."/>
            <person name="Chen F."/>
            <person name="Tice H."/>
            <person name="Cheng J.F."/>
            <person name="Jando M."/>
            <person name="Schneider S."/>
            <person name="Bruce D."/>
            <person name="Goodwin L."/>
            <person name="Pitluck S."/>
            <person name="Liolios K."/>
            <person name="Mikhailova N."/>
            <person name="Pati A."/>
            <person name="Ivanova N."/>
            <person name="Mavromatis K."/>
            <person name="Chen A."/>
            <person name="Palaniappan K."/>
            <person name="Chertkov O."/>
            <person name="Land M."/>
            <person name="Hauser L."/>
            <person name="Chang Y.J."/>
            <person name="Jeffries C.D."/>
            <person name="Brettin T."/>
            <person name="Detter J.C."/>
            <person name="Han C."/>
            <person name="Rohde M."/>
            <person name="Goker M."/>
            <person name="Bristow J."/>
            <person name="Eisen J.A."/>
            <person name="Markowitz V."/>
            <person name="Hugenholtz P."/>
            <person name="Kyrpides N.C."/>
            <person name="Klenk H.P."/>
        </authorList>
    </citation>
    <scope>NUCLEOTIDE SEQUENCE [LARGE SCALE GENOMIC DNA]</scope>
    <source>
        <strain evidence="3">ATCC BAA-972 / CDC 1076 / CIP 108378 / DSM 44985 / JCM 13578</strain>
    </source>
</reference>
<evidence type="ECO:0008006" key="4">
    <source>
        <dbReference type="Google" id="ProtNLM"/>
    </source>
</evidence>
<dbReference type="PROSITE" id="PS51257">
    <property type="entry name" value="PROKAR_LIPOPROTEIN"/>
    <property type="match status" value="1"/>
</dbReference>
<organism evidence="2 3">
    <name type="scientific">Segniliparus rotundus (strain ATCC BAA-972 / CDC 1076 / CIP 108378 / DSM 44985 / JCM 13578)</name>
    <dbReference type="NCBI Taxonomy" id="640132"/>
    <lineage>
        <taxon>Bacteria</taxon>
        <taxon>Bacillati</taxon>
        <taxon>Actinomycetota</taxon>
        <taxon>Actinomycetes</taxon>
        <taxon>Mycobacteriales</taxon>
        <taxon>Segniliparaceae</taxon>
        <taxon>Segniliparus</taxon>
    </lineage>
</organism>
<dbReference type="Proteomes" id="UP000002247">
    <property type="component" value="Chromosome"/>
</dbReference>
<evidence type="ECO:0000313" key="3">
    <source>
        <dbReference type="Proteomes" id="UP000002247"/>
    </source>
</evidence>
<evidence type="ECO:0000256" key="1">
    <source>
        <dbReference type="SAM" id="MobiDB-lite"/>
    </source>
</evidence>
<name>D6ZEA5_SEGRD</name>
<dbReference type="EMBL" id="CP001958">
    <property type="protein sequence ID" value="ADG97385.1"/>
    <property type="molecule type" value="Genomic_DNA"/>
</dbReference>
<accession>D6ZEA5</accession>
<dbReference type="OrthoDB" id="4778440at2"/>
<sequence length="232" mass="24777">MHNPTRNTIAISLALSALLAAGCQRGGATSPTAAGDGNSTPASVSSTAAPQNLVTPENAGKPVLQLKFGESVSFQKGGSTLVFTPKSLVKADGVPTDLSDSSKEGDCGVWWVLSFEVVIDAQPHATWTDWYADVGGLDVFQKGRYKGEYDHLPVANYGTANTWLEGSLQAVSDQSKQPDKPFHRVIDTKQYFGACTDTSHHQPSGLDPLGADLSIKEVRQGEYETVIARWLL</sequence>
<feature type="compositionally biased region" description="Low complexity" evidence="1">
    <location>
        <begin position="39"/>
        <end position="50"/>
    </location>
</feature>
<dbReference type="KEGG" id="srt:Srot_0908"/>
<gene>
    <name evidence="2" type="ordered locus">Srot_0908</name>
</gene>
<proteinExistence type="predicted"/>